<dbReference type="EMBL" id="FMIB01000002">
    <property type="protein sequence ID" value="SCL53927.1"/>
    <property type="molecule type" value="Genomic_DNA"/>
</dbReference>
<protein>
    <submittedName>
        <fullName evidence="1">Uncharacterized protein</fullName>
    </submittedName>
</protein>
<name>A0A1C6UIR1_9ACTN</name>
<organism evidence="1 2">
    <name type="scientific">Micromonospora chersina</name>
    <dbReference type="NCBI Taxonomy" id="47854"/>
    <lineage>
        <taxon>Bacteria</taxon>
        <taxon>Bacillati</taxon>
        <taxon>Actinomycetota</taxon>
        <taxon>Actinomycetes</taxon>
        <taxon>Micromonosporales</taxon>
        <taxon>Micromonosporaceae</taxon>
        <taxon>Micromonospora</taxon>
    </lineage>
</organism>
<dbReference type="AlphaFoldDB" id="A0A1C6UIR1"/>
<dbReference type="Proteomes" id="UP000198605">
    <property type="component" value="Unassembled WGS sequence"/>
</dbReference>
<gene>
    <name evidence="1" type="ORF">GA0070603_1701</name>
</gene>
<accession>A0A1C6UIR1</accession>
<proteinExistence type="predicted"/>
<keyword evidence="2" id="KW-1185">Reference proteome</keyword>
<evidence type="ECO:0000313" key="2">
    <source>
        <dbReference type="Proteomes" id="UP000198605"/>
    </source>
</evidence>
<evidence type="ECO:0000313" key="1">
    <source>
        <dbReference type="EMBL" id="SCL53927.1"/>
    </source>
</evidence>
<sequence>MTPRFTPSTMRLAAVEEIDLAANLMVTAAGVGAA</sequence>
<reference evidence="2" key="1">
    <citation type="submission" date="2016-06" db="EMBL/GenBank/DDBJ databases">
        <authorList>
            <person name="Varghese N."/>
            <person name="Submissions Spin"/>
        </authorList>
    </citation>
    <scope>NUCLEOTIDE SEQUENCE [LARGE SCALE GENOMIC DNA]</scope>
    <source>
        <strain evidence="2">DSM 44151</strain>
    </source>
</reference>